<comment type="similarity">
    <text evidence="1">Belongs to the short-chain dehydrogenases/reductases (SDR) family.</text>
</comment>
<protein>
    <submittedName>
        <fullName evidence="3">NAD(P)-dependent dehydrogenase (Short-subunit alcohol dehydrogenase family)</fullName>
    </submittedName>
</protein>
<dbReference type="Pfam" id="PF13561">
    <property type="entry name" value="adh_short_C2"/>
    <property type="match status" value="1"/>
</dbReference>
<dbReference type="Gene3D" id="3.40.50.720">
    <property type="entry name" value="NAD(P)-binding Rossmann-like Domain"/>
    <property type="match status" value="1"/>
</dbReference>
<comment type="caution">
    <text evidence="3">The sequence shown here is derived from an EMBL/GenBank/DDBJ whole genome shotgun (WGS) entry which is preliminary data.</text>
</comment>
<sequence>MILPTRRHSTAPSRAESFIQEDWARDEEDHSFRGPGAAVSWKGHTPHGFRRILRPRRHTMKVAVVTGASSGIGQSAALQIARRGTGVILTYSSNEQGAKDTVARIEQQGGTAVALHLDLGDTTGFAIFRETVAEVLRGTFQRDFFDQLVNNAGFAGMAMIEDTREEEFDRLTDGLFKGPFFLTQALLPLLADGGAIVNLTSNSTLPHVTAPGYSVYAALKGAVAVLTRYMAKEFGPRGIRVNSIAPGATVTRFADDAFSKNPQIIPELAKTFTLGRVGEPDDIGMVIAMLVSEEGRWITAQDIEVSGGQNL</sequence>
<reference evidence="3 4" key="1">
    <citation type="submission" date="2020-11" db="EMBL/GenBank/DDBJ databases">
        <title>Sequencing the genomes of 1000 actinobacteria strains.</title>
        <authorList>
            <person name="Klenk H.-P."/>
        </authorList>
    </citation>
    <scope>NUCLEOTIDE SEQUENCE [LARGE SCALE GENOMIC DNA]</scope>
    <source>
        <strain evidence="3 4">DSM 101692</strain>
    </source>
</reference>
<keyword evidence="2" id="KW-0560">Oxidoreductase</keyword>
<dbReference type="PANTHER" id="PTHR43639">
    <property type="entry name" value="OXIDOREDUCTASE, SHORT-CHAIN DEHYDROGENASE/REDUCTASE FAMILY (AFU_ORTHOLOGUE AFUA_5G02870)"/>
    <property type="match status" value="1"/>
</dbReference>
<gene>
    <name evidence="3" type="ORF">IW248_002593</name>
</gene>
<dbReference type="Proteomes" id="UP000614915">
    <property type="component" value="Unassembled WGS sequence"/>
</dbReference>
<evidence type="ECO:0000313" key="3">
    <source>
        <dbReference type="EMBL" id="MBG6066306.1"/>
    </source>
</evidence>
<dbReference type="EMBL" id="JADOTX010000001">
    <property type="protein sequence ID" value="MBG6066306.1"/>
    <property type="molecule type" value="Genomic_DNA"/>
</dbReference>
<keyword evidence="4" id="KW-1185">Reference proteome</keyword>
<dbReference type="RefSeq" id="WP_231396293.1">
    <property type="nucleotide sequence ID" value="NZ_JADOTX010000001.1"/>
</dbReference>
<proteinExistence type="inferred from homology"/>
<evidence type="ECO:0000256" key="1">
    <source>
        <dbReference type="ARBA" id="ARBA00006484"/>
    </source>
</evidence>
<dbReference type="PANTHER" id="PTHR43639:SF1">
    <property type="entry name" value="SHORT-CHAIN DEHYDROGENASE_REDUCTASE FAMILY PROTEIN"/>
    <property type="match status" value="1"/>
</dbReference>
<evidence type="ECO:0000256" key="2">
    <source>
        <dbReference type="ARBA" id="ARBA00023002"/>
    </source>
</evidence>
<dbReference type="PRINTS" id="PR00080">
    <property type="entry name" value="SDRFAMILY"/>
</dbReference>
<dbReference type="InterPro" id="IPR036291">
    <property type="entry name" value="NAD(P)-bd_dom_sf"/>
</dbReference>
<organism evidence="3 4">
    <name type="scientific">Micromonospora ureilytica</name>
    <dbReference type="NCBI Taxonomy" id="709868"/>
    <lineage>
        <taxon>Bacteria</taxon>
        <taxon>Bacillati</taxon>
        <taxon>Actinomycetota</taxon>
        <taxon>Actinomycetes</taxon>
        <taxon>Micromonosporales</taxon>
        <taxon>Micromonosporaceae</taxon>
        <taxon>Micromonospora</taxon>
    </lineage>
</organism>
<name>A0ABS0JGW9_9ACTN</name>
<dbReference type="SUPFAM" id="SSF51735">
    <property type="entry name" value="NAD(P)-binding Rossmann-fold domains"/>
    <property type="match status" value="1"/>
</dbReference>
<evidence type="ECO:0000313" key="4">
    <source>
        <dbReference type="Proteomes" id="UP000614915"/>
    </source>
</evidence>
<dbReference type="PRINTS" id="PR00081">
    <property type="entry name" value="GDHRDH"/>
</dbReference>
<dbReference type="InterPro" id="IPR002347">
    <property type="entry name" value="SDR_fam"/>
</dbReference>
<accession>A0ABS0JGW9</accession>